<evidence type="ECO:0000313" key="3">
    <source>
        <dbReference type="Proteomes" id="UP000635477"/>
    </source>
</evidence>
<feature type="chain" id="PRO_5034587961" evidence="1">
    <location>
        <begin position="19"/>
        <end position="180"/>
    </location>
</feature>
<accession>A0A8H4UNK5</accession>
<organism evidence="2 3">
    <name type="scientific">Fusarium zealandicum</name>
    <dbReference type="NCBI Taxonomy" id="1053134"/>
    <lineage>
        <taxon>Eukaryota</taxon>
        <taxon>Fungi</taxon>
        <taxon>Dikarya</taxon>
        <taxon>Ascomycota</taxon>
        <taxon>Pezizomycotina</taxon>
        <taxon>Sordariomycetes</taxon>
        <taxon>Hypocreomycetidae</taxon>
        <taxon>Hypocreales</taxon>
        <taxon>Nectriaceae</taxon>
        <taxon>Fusarium</taxon>
        <taxon>Fusarium staphyleae species complex</taxon>
    </lineage>
</organism>
<reference evidence="2" key="1">
    <citation type="journal article" date="2020" name="BMC Genomics">
        <title>Correction to: Identification and distribution of gene clusters required for synthesis of sphingolipid metabolism inhibitors in diverse species of the filamentous fungus Fusarium.</title>
        <authorList>
            <person name="Kim H.S."/>
            <person name="Lohmar J.M."/>
            <person name="Busman M."/>
            <person name="Brown D.W."/>
            <person name="Naumann T.A."/>
            <person name="Divon H.H."/>
            <person name="Lysoe E."/>
            <person name="Uhlig S."/>
            <person name="Proctor R.H."/>
        </authorList>
    </citation>
    <scope>NUCLEOTIDE SEQUENCE</scope>
    <source>
        <strain evidence="2">NRRL 22465</strain>
    </source>
</reference>
<keyword evidence="1" id="KW-0732">Signal</keyword>
<gene>
    <name evidence="2" type="ORF">FZEAL_3873</name>
</gene>
<dbReference type="AlphaFoldDB" id="A0A8H4UNK5"/>
<comment type="caution">
    <text evidence="2">The sequence shown here is derived from an EMBL/GenBank/DDBJ whole genome shotgun (WGS) entry which is preliminary data.</text>
</comment>
<protein>
    <submittedName>
        <fullName evidence="2">Uncharacterized protein</fullName>
    </submittedName>
</protein>
<dbReference type="OrthoDB" id="4566586at2759"/>
<sequence length="180" mass="19410">MVSIKVFVTSLLATGSLAIPLKPDEPKPSLDESFNVHEAIGLTTTFFDSTEKREASGKGADLEKRCVWNDGHGDIDCNFFSVVFGDNSVGGSKGTITIRGSEWKTDGGLNCGGDQWTSFTSPLPFTVDIHGGNACKTTISSHFDGTWIKYSAQWLDVPSDTRCGDVGTLNKSRRCIVPIN</sequence>
<proteinExistence type="predicted"/>
<name>A0A8H4UNK5_9HYPO</name>
<evidence type="ECO:0000313" key="2">
    <source>
        <dbReference type="EMBL" id="KAF4980011.1"/>
    </source>
</evidence>
<keyword evidence="3" id="KW-1185">Reference proteome</keyword>
<feature type="signal peptide" evidence="1">
    <location>
        <begin position="1"/>
        <end position="18"/>
    </location>
</feature>
<dbReference type="Proteomes" id="UP000635477">
    <property type="component" value="Unassembled WGS sequence"/>
</dbReference>
<reference evidence="2" key="2">
    <citation type="submission" date="2020-05" db="EMBL/GenBank/DDBJ databases">
        <authorList>
            <person name="Kim H.-S."/>
            <person name="Proctor R.H."/>
            <person name="Brown D.W."/>
        </authorList>
    </citation>
    <scope>NUCLEOTIDE SEQUENCE</scope>
    <source>
        <strain evidence="2">NRRL 22465</strain>
    </source>
</reference>
<dbReference type="EMBL" id="JABEYC010000260">
    <property type="protein sequence ID" value="KAF4980011.1"/>
    <property type="molecule type" value="Genomic_DNA"/>
</dbReference>
<evidence type="ECO:0000256" key="1">
    <source>
        <dbReference type="SAM" id="SignalP"/>
    </source>
</evidence>